<keyword evidence="3" id="KW-1185">Reference proteome</keyword>
<dbReference type="AlphaFoldDB" id="A0A4Q9HZ05"/>
<evidence type="ECO:0000313" key="3">
    <source>
        <dbReference type="Proteomes" id="UP000292452"/>
    </source>
</evidence>
<gene>
    <name evidence="2" type="ORF">EYS09_06305</name>
</gene>
<protein>
    <submittedName>
        <fullName evidence="2">Uncharacterized protein</fullName>
    </submittedName>
</protein>
<reference evidence="2 3" key="1">
    <citation type="submission" date="2019-02" db="EMBL/GenBank/DDBJ databases">
        <title>Draft Genome Sequence of Streptomyces sp. AM-2504, identified by 16S rRNA comparative analysis as a Streptomyces Kasugaensis strain.</title>
        <authorList>
            <person name="Napolioni V."/>
            <person name="Giuliodori A.M."/>
            <person name="Spurio R."/>
            <person name="Fabbretti A."/>
        </authorList>
    </citation>
    <scope>NUCLEOTIDE SEQUENCE [LARGE SCALE GENOMIC DNA]</scope>
    <source>
        <strain evidence="2 3">AM-2504</strain>
    </source>
</reference>
<sequence length="200" mass="20740">MGAALGEPLFVLGFPRFIGVGVQLPLRIHGVRLGSFRLNHRAGIGHKVTGVGREFETVELPANGFLAAPKLLSQLLQSLARSVVLFQVGDGFGGPRLTRAGGFDGGRRSGSGSVHSGGDGSRGDEMDDLAEIACVQLSGQFAADDSVGGTDDDSDLDTSLCQEVGVQAVAALRTADLKPHCRRVPHCSGGCGHAVVGRRQ</sequence>
<organism evidence="2 3">
    <name type="scientific">Streptomyces kasugaensis</name>
    <dbReference type="NCBI Taxonomy" id="1946"/>
    <lineage>
        <taxon>Bacteria</taxon>
        <taxon>Bacillati</taxon>
        <taxon>Actinomycetota</taxon>
        <taxon>Actinomycetes</taxon>
        <taxon>Kitasatosporales</taxon>
        <taxon>Streptomycetaceae</taxon>
        <taxon>Streptomyces</taxon>
    </lineage>
</organism>
<feature type="region of interest" description="Disordered" evidence="1">
    <location>
        <begin position="99"/>
        <end position="123"/>
    </location>
</feature>
<proteinExistence type="predicted"/>
<dbReference type="Proteomes" id="UP000292452">
    <property type="component" value="Unassembled WGS sequence"/>
</dbReference>
<accession>A0A4Q9HZ05</accession>
<dbReference type="EMBL" id="SIXH01000036">
    <property type="protein sequence ID" value="TBO60516.1"/>
    <property type="molecule type" value="Genomic_DNA"/>
</dbReference>
<comment type="caution">
    <text evidence="2">The sequence shown here is derived from an EMBL/GenBank/DDBJ whole genome shotgun (WGS) entry which is preliminary data.</text>
</comment>
<name>A0A4Q9HZ05_STRKA</name>
<evidence type="ECO:0000256" key="1">
    <source>
        <dbReference type="SAM" id="MobiDB-lite"/>
    </source>
</evidence>
<evidence type="ECO:0000313" key="2">
    <source>
        <dbReference type="EMBL" id="TBO60516.1"/>
    </source>
</evidence>